<organism evidence="2 3">
    <name type="scientific">Loxostege sticticalis</name>
    <name type="common">Beet webworm moth</name>
    <dbReference type="NCBI Taxonomy" id="481309"/>
    <lineage>
        <taxon>Eukaryota</taxon>
        <taxon>Metazoa</taxon>
        <taxon>Ecdysozoa</taxon>
        <taxon>Arthropoda</taxon>
        <taxon>Hexapoda</taxon>
        <taxon>Insecta</taxon>
        <taxon>Pterygota</taxon>
        <taxon>Neoptera</taxon>
        <taxon>Endopterygota</taxon>
        <taxon>Lepidoptera</taxon>
        <taxon>Glossata</taxon>
        <taxon>Ditrysia</taxon>
        <taxon>Pyraloidea</taxon>
        <taxon>Crambidae</taxon>
        <taxon>Pyraustinae</taxon>
        <taxon>Loxostege</taxon>
    </lineage>
</organism>
<proteinExistence type="predicted"/>
<dbReference type="Proteomes" id="UP001549920">
    <property type="component" value="Unassembled WGS sequence"/>
</dbReference>
<dbReference type="SUPFAM" id="SSF50630">
    <property type="entry name" value="Acid proteases"/>
    <property type="match status" value="1"/>
</dbReference>
<dbReference type="InterPro" id="IPR036875">
    <property type="entry name" value="Znf_CCHC_sf"/>
</dbReference>
<dbReference type="InterPro" id="IPR050951">
    <property type="entry name" value="Retrovirus_Pol_polyprotein"/>
</dbReference>
<name>A0ABR3H5Y5_LOXSC</name>
<sequence>MSQFGVLSSFDHNSQCWQVYRDRLQQWFIANDVVETKDATGVKRRAILLSALSESTYLANTLLPCYAHTGNTRFISKTCGFGERYKFSAATQFQGERMTAHCGFLNVEEALRDHFVMGMLPGAEREKLFAQDPKELTLAKAVELAESVRSGRLGAAQQTAPRADQLFKISSANRASDKVPCSVCGFKNHSSAQCRSANDTCKKCNVKGHLRRMCKKINYMENEGIGEIGDDGECFNIRTFHGEPMMLSVSVQEVHLRFQIDSGSAVTAISSQTYKRYFQHALLSPCNKQLLSYNGYIITIIRLINNYK</sequence>
<dbReference type="Gene3D" id="4.10.60.10">
    <property type="entry name" value="Zinc finger, CCHC-type"/>
    <property type="match status" value="1"/>
</dbReference>
<evidence type="ECO:0000313" key="2">
    <source>
        <dbReference type="EMBL" id="KAL0860213.1"/>
    </source>
</evidence>
<dbReference type="EMBL" id="JBEUOH010000026">
    <property type="protein sequence ID" value="KAL0860213.1"/>
    <property type="molecule type" value="Genomic_DNA"/>
</dbReference>
<keyword evidence="3" id="KW-1185">Reference proteome</keyword>
<dbReference type="InterPro" id="IPR021109">
    <property type="entry name" value="Peptidase_aspartic_dom_sf"/>
</dbReference>
<evidence type="ECO:0000259" key="1">
    <source>
        <dbReference type="SMART" id="SM00343"/>
    </source>
</evidence>
<reference evidence="2 3" key="1">
    <citation type="submission" date="2024-06" db="EMBL/GenBank/DDBJ databases">
        <title>A chromosome-level genome assembly of beet webworm, Loxostege sticticalis.</title>
        <authorList>
            <person name="Zhang Y."/>
        </authorList>
    </citation>
    <scope>NUCLEOTIDE SEQUENCE [LARGE SCALE GENOMIC DNA]</scope>
    <source>
        <strain evidence="2">AQ026</strain>
        <tissue evidence="2">Whole body</tissue>
    </source>
</reference>
<dbReference type="PANTHER" id="PTHR37984:SF9">
    <property type="entry name" value="INTEGRASE CATALYTIC DOMAIN-CONTAINING PROTEIN"/>
    <property type="match status" value="1"/>
</dbReference>
<accession>A0ABR3H5Y5</accession>
<feature type="domain" description="CCHC-type" evidence="1">
    <location>
        <begin position="180"/>
        <end position="196"/>
    </location>
</feature>
<gene>
    <name evidence="2" type="ORF">ABMA27_010520</name>
</gene>
<dbReference type="InterPro" id="IPR001878">
    <property type="entry name" value="Znf_CCHC"/>
</dbReference>
<dbReference type="SUPFAM" id="SSF57756">
    <property type="entry name" value="Retrovirus zinc finger-like domains"/>
    <property type="match status" value="1"/>
</dbReference>
<protein>
    <recommendedName>
        <fullName evidence="1">CCHC-type domain-containing protein</fullName>
    </recommendedName>
</protein>
<feature type="domain" description="CCHC-type" evidence="1">
    <location>
        <begin position="200"/>
        <end position="216"/>
    </location>
</feature>
<evidence type="ECO:0000313" key="3">
    <source>
        <dbReference type="Proteomes" id="UP001549920"/>
    </source>
</evidence>
<dbReference type="PANTHER" id="PTHR37984">
    <property type="entry name" value="PROTEIN CBG26694"/>
    <property type="match status" value="1"/>
</dbReference>
<dbReference type="SMART" id="SM00343">
    <property type="entry name" value="ZnF_C2HC"/>
    <property type="match status" value="2"/>
</dbReference>
<comment type="caution">
    <text evidence="2">The sequence shown here is derived from an EMBL/GenBank/DDBJ whole genome shotgun (WGS) entry which is preliminary data.</text>
</comment>